<organism evidence="3">
    <name type="scientific">hydrothermal vent metagenome</name>
    <dbReference type="NCBI Taxonomy" id="652676"/>
    <lineage>
        <taxon>unclassified sequences</taxon>
        <taxon>metagenomes</taxon>
        <taxon>ecological metagenomes</taxon>
    </lineage>
</organism>
<dbReference type="NCBIfam" id="TIGR01256">
    <property type="entry name" value="modA"/>
    <property type="match status" value="1"/>
</dbReference>
<dbReference type="GO" id="GO:0046872">
    <property type="term" value="F:metal ion binding"/>
    <property type="evidence" value="ECO:0007669"/>
    <property type="project" value="UniProtKB-KW"/>
</dbReference>
<dbReference type="PANTHER" id="PTHR30632:SF14">
    <property type="entry name" value="TUNGSTATE_MOLYBDATE_CHROMATE-BINDING PROTEIN MODA"/>
    <property type="match status" value="1"/>
</dbReference>
<keyword evidence="1" id="KW-0479">Metal-binding</keyword>
<dbReference type="EMBL" id="UOFJ01000290">
    <property type="protein sequence ID" value="VAW67743.1"/>
    <property type="molecule type" value="Genomic_DNA"/>
</dbReference>
<dbReference type="AlphaFoldDB" id="A0A3B0XUA1"/>
<dbReference type="InterPro" id="IPR044084">
    <property type="entry name" value="AvModA-like_subst-bd"/>
</dbReference>
<keyword evidence="2" id="KW-0732">Signal</keyword>
<accession>A0A3B0XUA1</accession>
<dbReference type="InterPro" id="IPR050682">
    <property type="entry name" value="ModA/WtpA"/>
</dbReference>
<dbReference type="Pfam" id="PF13531">
    <property type="entry name" value="SBP_bac_11"/>
    <property type="match status" value="1"/>
</dbReference>
<dbReference type="PIRSF" id="PIRSF004846">
    <property type="entry name" value="ModA"/>
    <property type="match status" value="1"/>
</dbReference>
<dbReference type="GO" id="GO:0030973">
    <property type="term" value="F:molybdate ion binding"/>
    <property type="evidence" value="ECO:0007669"/>
    <property type="project" value="InterPro"/>
</dbReference>
<reference evidence="3" key="1">
    <citation type="submission" date="2018-06" db="EMBL/GenBank/DDBJ databases">
        <authorList>
            <person name="Zhirakovskaya E."/>
        </authorList>
    </citation>
    <scope>NUCLEOTIDE SEQUENCE</scope>
</reference>
<evidence type="ECO:0000256" key="2">
    <source>
        <dbReference type="ARBA" id="ARBA00022729"/>
    </source>
</evidence>
<evidence type="ECO:0000256" key="1">
    <source>
        <dbReference type="ARBA" id="ARBA00022723"/>
    </source>
</evidence>
<dbReference type="PANTHER" id="PTHR30632">
    <property type="entry name" value="MOLYBDATE-BINDING PERIPLASMIC PROTEIN"/>
    <property type="match status" value="1"/>
</dbReference>
<dbReference type="CDD" id="cd13539">
    <property type="entry name" value="PBP2_AvModA"/>
    <property type="match status" value="1"/>
</dbReference>
<protein>
    <submittedName>
        <fullName evidence="3">Molybdenum ABC transporter, substrate-binding protein ModA</fullName>
    </submittedName>
</protein>
<evidence type="ECO:0000313" key="3">
    <source>
        <dbReference type="EMBL" id="VAW67743.1"/>
    </source>
</evidence>
<dbReference type="GO" id="GO:0015689">
    <property type="term" value="P:molybdate ion transport"/>
    <property type="evidence" value="ECO:0007669"/>
    <property type="project" value="InterPro"/>
</dbReference>
<dbReference type="Gene3D" id="3.40.190.10">
    <property type="entry name" value="Periplasmic binding protein-like II"/>
    <property type="match status" value="2"/>
</dbReference>
<sequence length="264" mass="29762">MHSLRLLFLRSLRGLYLLVLTTTASGASAATDEASVKKTPVIELRVATAANFYLTLKKLKQRYEKTSAHKITIIRGSTGKLYAQIVRGAPYDIFLSADSQRVEKLVRQAKALNDQSWVYATGQLALWRADAHSSQQLREQLVSGNFHKLAIANPKTAPYGRASIQALKSMELYEQVKKKLVYGENISQTYQFVQSGAADLGLVARAYVNHDMYWEVQSWQHQPVTQKMLILRQTKQPEQARSFVNFIQSAAGRKIIVQDGYQLD</sequence>
<gene>
    <name evidence="3" type="ORF">MNBD_GAMMA10-2775</name>
</gene>
<name>A0A3B0XUA1_9ZZZZ</name>
<proteinExistence type="predicted"/>
<dbReference type="InterPro" id="IPR005950">
    <property type="entry name" value="ModA"/>
</dbReference>
<dbReference type="SUPFAM" id="SSF53850">
    <property type="entry name" value="Periplasmic binding protein-like II"/>
    <property type="match status" value="1"/>
</dbReference>